<dbReference type="Proteomes" id="UP000744769">
    <property type="component" value="Unassembled WGS sequence"/>
</dbReference>
<dbReference type="InterPro" id="IPR029057">
    <property type="entry name" value="PRTase-like"/>
</dbReference>
<evidence type="ECO:0000313" key="4">
    <source>
        <dbReference type="Proteomes" id="UP000744769"/>
    </source>
</evidence>
<dbReference type="PANTHER" id="PTHR47505">
    <property type="entry name" value="DNA UTILIZATION PROTEIN YHGH"/>
    <property type="match status" value="1"/>
</dbReference>
<proteinExistence type="inferred from homology"/>
<dbReference type="PANTHER" id="PTHR47505:SF1">
    <property type="entry name" value="DNA UTILIZATION PROTEIN YHGH"/>
    <property type="match status" value="1"/>
</dbReference>
<comment type="caution">
    <text evidence="3">The sequence shown here is derived from an EMBL/GenBank/DDBJ whole genome shotgun (WGS) entry which is preliminary data.</text>
</comment>
<protein>
    <submittedName>
        <fullName evidence="3">ComF family protein</fullName>
    </submittedName>
</protein>
<gene>
    <name evidence="3" type="ORF">G9U51_02015</name>
</gene>
<evidence type="ECO:0000259" key="2">
    <source>
        <dbReference type="Pfam" id="PF00156"/>
    </source>
</evidence>
<name>A0A967E8U9_9MICO</name>
<dbReference type="InterPro" id="IPR051910">
    <property type="entry name" value="ComF/GntX_DNA_util-trans"/>
</dbReference>
<organism evidence="3 4">
    <name type="scientific">Metallococcus carri</name>
    <dbReference type="NCBI Taxonomy" id="1656884"/>
    <lineage>
        <taxon>Bacteria</taxon>
        <taxon>Bacillati</taxon>
        <taxon>Actinomycetota</taxon>
        <taxon>Actinomycetes</taxon>
        <taxon>Micrococcales</taxon>
        <taxon>Dermacoccaceae</taxon>
        <taxon>Metallococcus</taxon>
    </lineage>
</organism>
<dbReference type="AlphaFoldDB" id="A0A967E8U9"/>
<dbReference type="InterPro" id="IPR000836">
    <property type="entry name" value="PRTase_dom"/>
</dbReference>
<dbReference type="SUPFAM" id="SSF53271">
    <property type="entry name" value="PRTase-like"/>
    <property type="match status" value="1"/>
</dbReference>
<sequence>MADLVWPRQCGGCESTRSRWCARCAAIVRDALVAGPQRVQPDPCPPGFPPTWSSVSYDGPIAHALKAYKDGGRADLLGPLSQLLRTALAGALDAPPLRGHLVRGGAVLIVPAPSRPAAYRKRGRHPLLDLARAAAPELPIVDALRFGRGVRDQAGLDAWSRATNLRDAVGLRRSVAGAWVLLVDDVVTTGATLVESRRALLAGGAVGVSAATVAVTRRRASSEPFTPRATLA</sequence>
<dbReference type="Pfam" id="PF00156">
    <property type="entry name" value="Pribosyltran"/>
    <property type="match status" value="1"/>
</dbReference>
<accession>A0A967E8U9</accession>
<evidence type="ECO:0000313" key="3">
    <source>
        <dbReference type="EMBL" id="NHN54555.1"/>
    </source>
</evidence>
<keyword evidence="4" id="KW-1185">Reference proteome</keyword>
<feature type="domain" description="Phosphoribosyltransferase" evidence="2">
    <location>
        <begin position="168"/>
        <end position="219"/>
    </location>
</feature>
<dbReference type="Gene3D" id="3.40.50.2020">
    <property type="match status" value="1"/>
</dbReference>
<dbReference type="EMBL" id="JAAOIV010000001">
    <property type="protein sequence ID" value="NHN54555.1"/>
    <property type="molecule type" value="Genomic_DNA"/>
</dbReference>
<evidence type="ECO:0000256" key="1">
    <source>
        <dbReference type="ARBA" id="ARBA00008007"/>
    </source>
</evidence>
<comment type="similarity">
    <text evidence="1">Belongs to the ComF/GntX family.</text>
</comment>
<dbReference type="CDD" id="cd06223">
    <property type="entry name" value="PRTases_typeI"/>
    <property type="match status" value="1"/>
</dbReference>
<reference evidence="3" key="1">
    <citation type="submission" date="2020-03" db="EMBL/GenBank/DDBJ databases">
        <title>Draft sequencing of Calidifontibacter sp. DB0510.</title>
        <authorList>
            <person name="Kim D.-U."/>
        </authorList>
    </citation>
    <scope>NUCLEOTIDE SEQUENCE</scope>
    <source>
        <strain evidence="3">DB0510</strain>
    </source>
</reference>